<dbReference type="SUPFAM" id="SSF51695">
    <property type="entry name" value="PLC-like phosphodiesterases"/>
    <property type="match status" value="1"/>
</dbReference>
<keyword evidence="3" id="KW-1185">Reference proteome</keyword>
<reference evidence="2 3" key="1">
    <citation type="submission" date="2014-12" db="EMBL/GenBank/DDBJ databases">
        <title>Genome sequence of Flavobacterium beibuense RSKm HC5.</title>
        <authorList>
            <person name="Kim J.F."/>
            <person name="Song J.Y."/>
            <person name="Kwak M.-J."/>
            <person name="Lee S.-W."/>
        </authorList>
    </citation>
    <scope>NUCLEOTIDE SEQUENCE [LARGE SCALE GENOMIC DNA]</scope>
    <source>
        <strain evidence="2 3">RSKm HC5</strain>
    </source>
</reference>
<name>A0A444W652_9FLAO</name>
<protein>
    <submittedName>
        <fullName evidence="2">Glycerophosphoryl diester phosphodiesterase</fullName>
    </submittedName>
</protein>
<evidence type="ECO:0000313" key="3">
    <source>
        <dbReference type="Proteomes" id="UP000289775"/>
    </source>
</evidence>
<dbReference type="Gene3D" id="3.20.20.190">
    <property type="entry name" value="Phosphatidylinositol (PI) phosphodiesterase"/>
    <property type="match status" value="1"/>
</dbReference>
<dbReference type="Proteomes" id="UP000289775">
    <property type="component" value="Unassembled WGS sequence"/>
</dbReference>
<organism evidence="2 3">
    <name type="scientific">Flavobacterium beibuense</name>
    <dbReference type="NCBI Taxonomy" id="657326"/>
    <lineage>
        <taxon>Bacteria</taxon>
        <taxon>Pseudomonadati</taxon>
        <taxon>Bacteroidota</taxon>
        <taxon>Flavobacteriia</taxon>
        <taxon>Flavobacteriales</taxon>
        <taxon>Flavobacteriaceae</taxon>
        <taxon>Flavobacterium</taxon>
    </lineage>
</organism>
<dbReference type="GO" id="GO:0008081">
    <property type="term" value="F:phosphoric diester hydrolase activity"/>
    <property type="evidence" value="ECO:0007669"/>
    <property type="project" value="InterPro"/>
</dbReference>
<dbReference type="Pfam" id="PF03009">
    <property type="entry name" value="GDPD"/>
    <property type="match status" value="1"/>
</dbReference>
<evidence type="ECO:0000313" key="2">
    <source>
        <dbReference type="EMBL" id="RYJ41263.1"/>
    </source>
</evidence>
<dbReference type="InterPro" id="IPR030395">
    <property type="entry name" value="GP_PDE_dom"/>
</dbReference>
<dbReference type="PANTHER" id="PTHR46211:SF14">
    <property type="entry name" value="GLYCEROPHOSPHODIESTER PHOSPHODIESTERASE"/>
    <property type="match status" value="1"/>
</dbReference>
<dbReference type="AlphaFoldDB" id="A0A444W652"/>
<dbReference type="PANTHER" id="PTHR46211">
    <property type="entry name" value="GLYCEROPHOSPHORYL DIESTER PHOSPHODIESTERASE"/>
    <property type="match status" value="1"/>
</dbReference>
<dbReference type="EMBL" id="JUIW01000011">
    <property type="protein sequence ID" value="RYJ41263.1"/>
    <property type="molecule type" value="Genomic_DNA"/>
</dbReference>
<feature type="domain" description="GP-PDE" evidence="1">
    <location>
        <begin position="28"/>
        <end position="252"/>
    </location>
</feature>
<dbReference type="PROSITE" id="PS51704">
    <property type="entry name" value="GP_PDE"/>
    <property type="match status" value="1"/>
</dbReference>
<dbReference type="InterPro" id="IPR017946">
    <property type="entry name" value="PLC-like_Pdiesterase_TIM-brl"/>
</dbReference>
<accession>A0A444W652</accession>
<proteinExistence type="predicted"/>
<sequence length="252" mass="28195">MLGAQAILPVLFVYLEVSLQKYSGMAQILKIGHRGAKAHVPENTLASFQNALDMGVDGLELDVHVCSTGELVVIHDFTVDRTTNGTGEVNKMTLAELKELKVEGGHKIPTLEEVLELAGKKCFLNIELKGRHTAAPVSELMEKYIVEKGFSYNDFIVSSFQREELMIMHDSNPNIHLGVLSQASVTQAWEWAQEFSAKAIHPHFSLLTESNVKKAQQAGYKVYTWTVNEPEDIERMKSYNVDGIMSDYPERL</sequence>
<gene>
    <name evidence="2" type="ORF">NU09_3006</name>
</gene>
<dbReference type="GO" id="GO:0006629">
    <property type="term" value="P:lipid metabolic process"/>
    <property type="evidence" value="ECO:0007669"/>
    <property type="project" value="InterPro"/>
</dbReference>
<evidence type="ECO:0000259" key="1">
    <source>
        <dbReference type="PROSITE" id="PS51704"/>
    </source>
</evidence>
<comment type="caution">
    <text evidence="2">The sequence shown here is derived from an EMBL/GenBank/DDBJ whole genome shotgun (WGS) entry which is preliminary data.</text>
</comment>